<dbReference type="Proteomes" id="UP001430065">
    <property type="component" value="Unassembled WGS sequence"/>
</dbReference>
<dbReference type="CDD" id="cd00130">
    <property type="entry name" value="PAS"/>
    <property type="match status" value="1"/>
</dbReference>
<dbReference type="InterPro" id="IPR013767">
    <property type="entry name" value="PAS_fold"/>
</dbReference>
<dbReference type="PANTHER" id="PTHR46663:SF3">
    <property type="entry name" value="SLL0267 PROTEIN"/>
    <property type="match status" value="1"/>
</dbReference>
<dbReference type="PROSITE" id="PS50887">
    <property type="entry name" value="GGDEF"/>
    <property type="match status" value="1"/>
</dbReference>
<dbReference type="NCBIfam" id="TIGR00254">
    <property type="entry name" value="GGDEF"/>
    <property type="match status" value="1"/>
</dbReference>
<reference evidence="3 4" key="1">
    <citation type="submission" date="2020-10" db="EMBL/GenBank/DDBJ databases">
        <title>Phylogeny of dyella-like bacteria.</title>
        <authorList>
            <person name="Fu J."/>
        </authorList>
    </citation>
    <scope>NUCLEOTIDE SEQUENCE [LARGE SCALE GENOMIC DNA]</scope>
    <source>
        <strain evidence="3 4">THG-B117</strain>
    </source>
</reference>
<feature type="domain" description="GGDEF" evidence="2">
    <location>
        <begin position="313"/>
        <end position="446"/>
    </location>
</feature>
<dbReference type="InterPro" id="IPR052163">
    <property type="entry name" value="DGC-Regulatory_Protein"/>
</dbReference>
<keyword evidence="4" id="KW-1185">Reference proteome</keyword>
<dbReference type="EMBL" id="JADIKC010000012">
    <property type="protein sequence ID" value="MBM7123450.1"/>
    <property type="molecule type" value="Genomic_DNA"/>
</dbReference>
<evidence type="ECO:0000259" key="2">
    <source>
        <dbReference type="PROSITE" id="PS50887"/>
    </source>
</evidence>
<organism evidence="3 4">
    <name type="scientific">Dyella kyungheensis</name>
    <dbReference type="NCBI Taxonomy" id="1242174"/>
    <lineage>
        <taxon>Bacteria</taxon>
        <taxon>Pseudomonadati</taxon>
        <taxon>Pseudomonadota</taxon>
        <taxon>Gammaproteobacteria</taxon>
        <taxon>Lysobacterales</taxon>
        <taxon>Rhodanobacteraceae</taxon>
        <taxon>Dyella</taxon>
    </lineage>
</organism>
<sequence>METALLNKIMDLMWDAICVVDTEGRYVFVSASYERIFGYTPEEVLGRRMIELVHPDDRETTMAVAAAIMEGQPQSHFQNRYIRKDGSVVHIMWSARWSEADQVRIAVARDITALKRAESMTAALHAISEAAHMADNLPALYGEIHRIVGTLLPANNFFVALYNPLHGELSFPYFVDERDSAPPTQSLDAGSLTAQLIRSGQALLVTPGAPSDPSLPVIGSDALHWLGVPLCSQGCTVGALVVQSYDDATRYTESDKELLQFVSTQVAAAIERKQAEARLHHIARHDPLTDLANRDLFHQQFEAALENVSRFGGNLALLYIDLDKFKQVNDRYGHHTGDLLLCEVAQRIRGHLREGDVVGRMGGDEFVVLLCRLQSVADSVQVAEKLRAAINRPFELADRTLHASTSVGVATYPLHGHSSRDLTRAADAAMYQVKQDGGNRVRVAMPADQAEDGERSGSGSPH</sequence>
<dbReference type="Pfam" id="PF13185">
    <property type="entry name" value="GAF_2"/>
    <property type="match status" value="1"/>
</dbReference>
<dbReference type="SUPFAM" id="SSF55073">
    <property type="entry name" value="Nucleotide cyclase"/>
    <property type="match status" value="1"/>
</dbReference>
<dbReference type="InterPro" id="IPR000160">
    <property type="entry name" value="GGDEF_dom"/>
</dbReference>
<accession>A0ABS2JWR1</accession>
<dbReference type="SMART" id="SM00267">
    <property type="entry name" value="GGDEF"/>
    <property type="match status" value="1"/>
</dbReference>
<dbReference type="InterPro" id="IPR043128">
    <property type="entry name" value="Rev_trsase/Diguanyl_cyclase"/>
</dbReference>
<dbReference type="InterPro" id="IPR029016">
    <property type="entry name" value="GAF-like_dom_sf"/>
</dbReference>
<dbReference type="SMART" id="SM00091">
    <property type="entry name" value="PAS"/>
    <property type="match status" value="1"/>
</dbReference>
<dbReference type="SUPFAM" id="SSF55781">
    <property type="entry name" value="GAF domain-like"/>
    <property type="match status" value="1"/>
</dbReference>
<dbReference type="PROSITE" id="PS50112">
    <property type="entry name" value="PAS"/>
    <property type="match status" value="1"/>
</dbReference>
<dbReference type="SUPFAM" id="SSF55785">
    <property type="entry name" value="PYP-like sensor domain (PAS domain)"/>
    <property type="match status" value="1"/>
</dbReference>
<dbReference type="PANTHER" id="PTHR46663">
    <property type="entry name" value="DIGUANYLATE CYCLASE DGCT-RELATED"/>
    <property type="match status" value="1"/>
</dbReference>
<dbReference type="Gene3D" id="3.30.450.40">
    <property type="match status" value="1"/>
</dbReference>
<dbReference type="Gene3D" id="3.30.70.270">
    <property type="match status" value="1"/>
</dbReference>
<dbReference type="Gene3D" id="3.30.450.20">
    <property type="entry name" value="PAS domain"/>
    <property type="match status" value="1"/>
</dbReference>
<dbReference type="InterPro" id="IPR003018">
    <property type="entry name" value="GAF"/>
</dbReference>
<proteinExistence type="predicted"/>
<evidence type="ECO:0000313" key="3">
    <source>
        <dbReference type="EMBL" id="MBM7123450.1"/>
    </source>
</evidence>
<evidence type="ECO:0000313" key="4">
    <source>
        <dbReference type="Proteomes" id="UP001430065"/>
    </source>
</evidence>
<dbReference type="CDD" id="cd01949">
    <property type="entry name" value="GGDEF"/>
    <property type="match status" value="1"/>
</dbReference>
<dbReference type="Pfam" id="PF00990">
    <property type="entry name" value="GGDEF"/>
    <property type="match status" value="1"/>
</dbReference>
<protein>
    <submittedName>
        <fullName evidence="3">Diguanylate cyclase</fullName>
    </submittedName>
</protein>
<dbReference type="NCBIfam" id="TIGR00229">
    <property type="entry name" value="sensory_box"/>
    <property type="match status" value="1"/>
</dbReference>
<comment type="caution">
    <text evidence="3">The sequence shown here is derived from an EMBL/GenBank/DDBJ whole genome shotgun (WGS) entry which is preliminary data.</text>
</comment>
<dbReference type="SMART" id="SM00065">
    <property type="entry name" value="GAF"/>
    <property type="match status" value="1"/>
</dbReference>
<dbReference type="InterPro" id="IPR029787">
    <property type="entry name" value="Nucleotide_cyclase"/>
</dbReference>
<gene>
    <name evidence="3" type="ORF">ISP20_19965</name>
</gene>
<dbReference type="Pfam" id="PF00989">
    <property type="entry name" value="PAS"/>
    <property type="match status" value="1"/>
</dbReference>
<feature type="domain" description="PAS" evidence="1">
    <location>
        <begin position="2"/>
        <end position="72"/>
    </location>
</feature>
<dbReference type="InterPro" id="IPR035965">
    <property type="entry name" value="PAS-like_dom_sf"/>
</dbReference>
<dbReference type="InterPro" id="IPR000014">
    <property type="entry name" value="PAS"/>
</dbReference>
<evidence type="ECO:0000259" key="1">
    <source>
        <dbReference type="PROSITE" id="PS50112"/>
    </source>
</evidence>
<name>A0ABS2JWR1_9GAMM</name>